<feature type="transmembrane region" description="Helical" evidence="1">
    <location>
        <begin position="137"/>
        <end position="158"/>
    </location>
</feature>
<evidence type="ECO:0000313" key="2">
    <source>
        <dbReference type="EMBL" id="MEL0629542.1"/>
    </source>
</evidence>
<reference evidence="2 3" key="1">
    <citation type="submission" date="2024-02" db="EMBL/GenBank/DDBJ databases">
        <title>Bacteria isolated from the canopy kelp, Nereocystis luetkeana.</title>
        <authorList>
            <person name="Pfister C.A."/>
            <person name="Younker I.T."/>
            <person name="Light S.H."/>
        </authorList>
    </citation>
    <scope>NUCLEOTIDE SEQUENCE [LARGE SCALE GENOMIC DNA]</scope>
    <source>
        <strain evidence="2 3">TI.1.05</strain>
    </source>
</reference>
<keyword evidence="1" id="KW-0812">Transmembrane</keyword>
<gene>
    <name evidence="2" type="ORF">V6256_07965</name>
</gene>
<keyword evidence="3" id="KW-1185">Reference proteome</keyword>
<feature type="transmembrane region" description="Helical" evidence="1">
    <location>
        <begin position="96"/>
        <end position="117"/>
    </location>
</feature>
<comment type="caution">
    <text evidence="2">The sequence shown here is derived from an EMBL/GenBank/DDBJ whole genome shotgun (WGS) entry which is preliminary data.</text>
</comment>
<accession>A0ABU9GQI3</accession>
<evidence type="ECO:0000256" key="1">
    <source>
        <dbReference type="SAM" id="Phobius"/>
    </source>
</evidence>
<sequence>MRVLPIFSWLIVLWTSKVFLSSLPYKFTLHPDTQHIFGTIGAWMQGILGESVGSWFANYGSYAVGTVELITSIVLLSPAIFWLLKKVNLLQCSPSRSLIHAVGGLMASGVMAGAAFFHLVTPLGVVVIHEGQSDGGSLFYAAVSIAVLGFVLFITNYLDYKKK</sequence>
<protein>
    <submittedName>
        <fullName evidence="2">Uncharacterized protein</fullName>
    </submittedName>
</protein>
<organism evidence="2 3">
    <name type="scientific">Psychromonas aquatilis</name>
    <dbReference type="NCBI Taxonomy" id="2005072"/>
    <lineage>
        <taxon>Bacteria</taxon>
        <taxon>Pseudomonadati</taxon>
        <taxon>Pseudomonadota</taxon>
        <taxon>Gammaproteobacteria</taxon>
        <taxon>Alteromonadales</taxon>
        <taxon>Psychromonadaceae</taxon>
        <taxon>Psychromonas</taxon>
    </lineage>
</organism>
<keyword evidence="1" id="KW-1133">Transmembrane helix</keyword>
<keyword evidence="1" id="KW-0472">Membrane</keyword>
<name>A0ABU9GQI3_9GAMM</name>
<feature type="transmembrane region" description="Helical" evidence="1">
    <location>
        <begin position="62"/>
        <end position="84"/>
    </location>
</feature>
<dbReference type="EMBL" id="JBAKAZ010000024">
    <property type="protein sequence ID" value="MEL0629542.1"/>
    <property type="molecule type" value="Genomic_DNA"/>
</dbReference>
<evidence type="ECO:0000313" key="3">
    <source>
        <dbReference type="Proteomes" id="UP001369082"/>
    </source>
</evidence>
<dbReference type="Proteomes" id="UP001369082">
    <property type="component" value="Unassembled WGS sequence"/>
</dbReference>
<proteinExistence type="predicted"/>
<dbReference type="RefSeq" id="WP_341597579.1">
    <property type="nucleotide sequence ID" value="NZ_JBAKAZ010000024.1"/>
</dbReference>